<dbReference type="InterPro" id="IPR036869">
    <property type="entry name" value="J_dom_sf"/>
</dbReference>
<dbReference type="AlphaFoldDB" id="A0A6B8RK84"/>
<dbReference type="EMBL" id="CP034235">
    <property type="protein sequence ID" value="QGQ96164.1"/>
    <property type="molecule type" value="Genomic_DNA"/>
</dbReference>
<dbReference type="Proteomes" id="UP000426246">
    <property type="component" value="Chromosome"/>
</dbReference>
<feature type="transmembrane region" description="Helical" evidence="4">
    <location>
        <begin position="85"/>
        <end position="107"/>
    </location>
</feature>
<feature type="region of interest" description="Disordered" evidence="3">
    <location>
        <begin position="115"/>
        <end position="144"/>
    </location>
</feature>
<dbReference type="CDD" id="cd06257">
    <property type="entry name" value="DnaJ"/>
    <property type="match status" value="1"/>
</dbReference>
<evidence type="ECO:0000313" key="5">
    <source>
        <dbReference type="EMBL" id="QGQ96164.1"/>
    </source>
</evidence>
<dbReference type="KEGG" id="ppsc:EHS13_15410"/>
<dbReference type="SUPFAM" id="SSF46565">
    <property type="entry name" value="Chaperone J-domain"/>
    <property type="match status" value="1"/>
</dbReference>
<keyword evidence="2" id="KW-0346">Stress response</keyword>
<keyword evidence="1" id="KW-0235">DNA replication</keyword>
<evidence type="ECO:0000256" key="2">
    <source>
        <dbReference type="ARBA" id="ARBA00023016"/>
    </source>
</evidence>
<dbReference type="OrthoDB" id="1738492at2"/>
<evidence type="ECO:0000256" key="3">
    <source>
        <dbReference type="SAM" id="MobiDB-lite"/>
    </source>
</evidence>
<sequence length="144" mass="16697">MQDRLEAFKILGLPEEAQRQEIESRYFHLVKKYKYLAQDEQPSLGEPIFAVINEAYHLLIGYSPMQKIQFKQLDWKEKLQHIREYYMMQISLSVIFVLAVVGMGFVIHDINKSLQDQPTSSSITSIQASPLPNLDCNAPQRALR</sequence>
<dbReference type="InterPro" id="IPR001623">
    <property type="entry name" value="DnaJ_domain"/>
</dbReference>
<dbReference type="GO" id="GO:0006260">
    <property type="term" value="P:DNA replication"/>
    <property type="evidence" value="ECO:0007669"/>
    <property type="project" value="UniProtKB-KW"/>
</dbReference>
<keyword evidence="4" id="KW-1133">Transmembrane helix</keyword>
<keyword evidence="4" id="KW-0812">Transmembrane</keyword>
<reference evidence="6" key="1">
    <citation type="submission" date="2018-11" db="EMBL/GenBank/DDBJ databases">
        <title>Complete genome sequence of Paenibacillus sp. ML311-T8.</title>
        <authorList>
            <person name="Nam Y.-D."/>
            <person name="Kang J."/>
            <person name="Chung W.-H."/>
            <person name="Park Y.S."/>
        </authorList>
    </citation>
    <scope>NUCLEOTIDE SEQUENCE [LARGE SCALE GENOMIC DNA]</scope>
    <source>
        <strain evidence="6">ML311-T8</strain>
    </source>
</reference>
<proteinExistence type="predicted"/>
<dbReference type="RefSeq" id="WP_155701202.1">
    <property type="nucleotide sequence ID" value="NZ_CP034235.1"/>
</dbReference>
<evidence type="ECO:0000256" key="4">
    <source>
        <dbReference type="SAM" id="Phobius"/>
    </source>
</evidence>
<organism evidence="5 6">
    <name type="scientific">Paenibacillus psychroresistens</name>
    <dbReference type="NCBI Taxonomy" id="1778678"/>
    <lineage>
        <taxon>Bacteria</taxon>
        <taxon>Bacillati</taxon>
        <taxon>Bacillota</taxon>
        <taxon>Bacilli</taxon>
        <taxon>Bacillales</taxon>
        <taxon>Paenibacillaceae</taxon>
        <taxon>Paenibacillus</taxon>
    </lineage>
</organism>
<dbReference type="Gene3D" id="1.10.287.110">
    <property type="entry name" value="DnaJ domain"/>
    <property type="match status" value="1"/>
</dbReference>
<keyword evidence="4" id="KW-0472">Membrane</keyword>
<accession>A0A6B8RK84</accession>
<protein>
    <submittedName>
        <fullName evidence="5">J domain-containing protein</fullName>
    </submittedName>
</protein>
<evidence type="ECO:0000256" key="1">
    <source>
        <dbReference type="ARBA" id="ARBA00022705"/>
    </source>
</evidence>
<name>A0A6B8RK84_9BACL</name>
<keyword evidence="6" id="KW-1185">Reference proteome</keyword>
<evidence type="ECO:0000313" key="6">
    <source>
        <dbReference type="Proteomes" id="UP000426246"/>
    </source>
</evidence>
<feature type="compositionally biased region" description="Polar residues" evidence="3">
    <location>
        <begin position="115"/>
        <end position="130"/>
    </location>
</feature>
<gene>
    <name evidence="5" type="ORF">EHS13_15410</name>
</gene>